<gene>
    <name evidence="11" type="ORF">AALO_G00036790</name>
</gene>
<keyword evidence="9" id="KW-0812">Transmembrane</keyword>
<dbReference type="Pfam" id="PF13927">
    <property type="entry name" value="Ig_3"/>
    <property type="match status" value="1"/>
</dbReference>
<evidence type="ECO:0000256" key="9">
    <source>
        <dbReference type="SAM" id="Phobius"/>
    </source>
</evidence>
<keyword evidence="7" id="KW-1015">Disulfide bond</keyword>
<name>A0AAV6HBX8_9TELE</name>
<dbReference type="GO" id="GO:0016020">
    <property type="term" value="C:membrane"/>
    <property type="evidence" value="ECO:0007669"/>
    <property type="project" value="UniProtKB-SubCell"/>
</dbReference>
<dbReference type="PANTHER" id="PTHR23277">
    <property type="entry name" value="NECTIN-RELATED"/>
    <property type="match status" value="1"/>
</dbReference>
<dbReference type="InterPro" id="IPR013162">
    <property type="entry name" value="CD80_C2-set"/>
</dbReference>
<dbReference type="PROSITE" id="PS50835">
    <property type="entry name" value="IG_LIKE"/>
    <property type="match status" value="1"/>
</dbReference>
<evidence type="ECO:0000313" key="11">
    <source>
        <dbReference type="EMBL" id="KAG5282971.1"/>
    </source>
</evidence>
<comment type="caution">
    <text evidence="11">The sequence shown here is derived from an EMBL/GenBank/DDBJ whole genome shotgun (WGS) entry which is preliminary data.</text>
</comment>
<dbReference type="InterPro" id="IPR013783">
    <property type="entry name" value="Ig-like_fold"/>
</dbReference>
<feature type="transmembrane region" description="Helical" evidence="9">
    <location>
        <begin position="188"/>
        <end position="208"/>
    </location>
</feature>
<evidence type="ECO:0000256" key="5">
    <source>
        <dbReference type="ARBA" id="ARBA00022889"/>
    </source>
</evidence>
<evidence type="ECO:0000256" key="2">
    <source>
        <dbReference type="ARBA" id="ARBA00007810"/>
    </source>
</evidence>
<comment type="subcellular location">
    <subcellularLocation>
        <location evidence="1">Membrane</location>
    </subcellularLocation>
</comment>
<keyword evidence="3" id="KW-0732">Signal</keyword>
<evidence type="ECO:0000256" key="3">
    <source>
        <dbReference type="ARBA" id="ARBA00022729"/>
    </source>
</evidence>
<evidence type="ECO:0000256" key="6">
    <source>
        <dbReference type="ARBA" id="ARBA00023136"/>
    </source>
</evidence>
<keyword evidence="9" id="KW-1133">Transmembrane helix</keyword>
<evidence type="ECO:0000256" key="7">
    <source>
        <dbReference type="ARBA" id="ARBA00023157"/>
    </source>
</evidence>
<dbReference type="InterPro" id="IPR036179">
    <property type="entry name" value="Ig-like_dom_sf"/>
</dbReference>
<dbReference type="Proteomes" id="UP000823561">
    <property type="component" value="Chromosome 3"/>
</dbReference>
<evidence type="ECO:0000256" key="1">
    <source>
        <dbReference type="ARBA" id="ARBA00004370"/>
    </source>
</evidence>
<dbReference type="GO" id="GO:0007156">
    <property type="term" value="P:homophilic cell adhesion via plasma membrane adhesion molecules"/>
    <property type="evidence" value="ECO:0007669"/>
    <property type="project" value="TreeGrafter"/>
</dbReference>
<evidence type="ECO:0000256" key="8">
    <source>
        <dbReference type="ARBA" id="ARBA00023180"/>
    </source>
</evidence>
<evidence type="ECO:0000259" key="10">
    <source>
        <dbReference type="PROSITE" id="PS50835"/>
    </source>
</evidence>
<dbReference type="InterPro" id="IPR051427">
    <property type="entry name" value="Nectin/Nectin-like"/>
</dbReference>
<keyword evidence="6 9" id="KW-0472">Membrane</keyword>
<dbReference type="Gene3D" id="2.60.40.10">
    <property type="entry name" value="Immunoglobulins"/>
    <property type="match status" value="2"/>
</dbReference>
<dbReference type="GO" id="GO:0005912">
    <property type="term" value="C:adherens junction"/>
    <property type="evidence" value="ECO:0007669"/>
    <property type="project" value="TreeGrafter"/>
</dbReference>
<keyword evidence="8" id="KW-0325">Glycoprotein</keyword>
<protein>
    <recommendedName>
        <fullName evidence="10">Ig-like domain-containing protein</fullName>
    </recommendedName>
</protein>
<evidence type="ECO:0000256" key="4">
    <source>
        <dbReference type="ARBA" id="ARBA00022737"/>
    </source>
</evidence>
<comment type="similarity">
    <text evidence="2">Belongs to the nectin family.</text>
</comment>
<keyword evidence="4" id="KW-0677">Repeat</keyword>
<reference evidence="11" key="1">
    <citation type="submission" date="2020-10" db="EMBL/GenBank/DDBJ databases">
        <title>Chromosome-scale genome assembly of the Allis shad, Alosa alosa.</title>
        <authorList>
            <person name="Margot Z."/>
            <person name="Christophe K."/>
            <person name="Cabau C."/>
            <person name="Louis A."/>
            <person name="Berthelot C."/>
            <person name="Parey E."/>
            <person name="Roest Crollius H."/>
            <person name="Montfort J."/>
            <person name="Robinson-Rechavi M."/>
            <person name="Bucao C."/>
            <person name="Bouchez O."/>
            <person name="Gislard M."/>
            <person name="Lluch J."/>
            <person name="Milhes M."/>
            <person name="Lampietro C."/>
            <person name="Lopez Roques C."/>
            <person name="Donnadieu C."/>
            <person name="Braasch I."/>
            <person name="Desvignes T."/>
            <person name="Postlethwait J."/>
            <person name="Bobe J."/>
            <person name="Guiguen Y."/>
        </authorList>
    </citation>
    <scope>NUCLEOTIDE SEQUENCE</scope>
    <source>
        <strain evidence="11">M-15738</strain>
        <tissue evidence="11">Blood</tissue>
    </source>
</reference>
<feature type="domain" description="Ig-like" evidence="10">
    <location>
        <begin position="116"/>
        <end position="179"/>
    </location>
</feature>
<dbReference type="AlphaFoldDB" id="A0AAV6HBX8"/>
<dbReference type="Pfam" id="PF08205">
    <property type="entry name" value="C2-set_2"/>
    <property type="match status" value="1"/>
</dbReference>
<dbReference type="GO" id="GO:0007157">
    <property type="term" value="P:heterophilic cell-cell adhesion via plasma membrane cell adhesion molecules"/>
    <property type="evidence" value="ECO:0007669"/>
    <property type="project" value="TreeGrafter"/>
</dbReference>
<proteinExistence type="inferred from homology"/>
<dbReference type="SUPFAM" id="SSF48726">
    <property type="entry name" value="Immunoglobulin"/>
    <property type="match status" value="2"/>
</dbReference>
<keyword evidence="5" id="KW-0130">Cell adhesion</keyword>
<keyword evidence="12" id="KW-1185">Reference proteome</keyword>
<dbReference type="EMBL" id="JADWDJ010000003">
    <property type="protein sequence ID" value="KAG5282971.1"/>
    <property type="molecule type" value="Genomic_DNA"/>
</dbReference>
<organism evidence="11 12">
    <name type="scientific">Alosa alosa</name>
    <name type="common">allis shad</name>
    <dbReference type="NCBI Taxonomy" id="278164"/>
    <lineage>
        <taxon>Eukaryota</taxon>
        <taxon>Metazoa</taxon>
        <taxon>Chordata</taxon>
        <taxon>Craniata</taxon>
        <taxon>Vertebrata</taxon>
        <taxon>Euteleostomi</taxon>
        <taxon>Actinopterygii</taxon>
        <taxon>Neopterygii</taxon>
        <taxon>Teleostei</taxon>
        <taxon>Clupei</taxon>
        <taxon>Clupeiformes</taxon>
        <taxon>Clupeoidei</taxon>
        <taxon>Clupeidae</taxon>
        <taxon>Alosa</taxon>
    </lineage>
</organism>
<dbReference type="InterPro" id="IPR007110">
    <property type="entry name" value="Ig-like_dom"/>
</dbReference>
<dbReference type="PANTHER" id="PTHR23277:SF106">
    <property type="entry name" value="NECTIN-1 ISOFORM X1-RELATED"/>
    <property type="match status" value="1"/>
</dbReference>
<evidence type="ECO:0000313" key="12">
    <source>
        <dbReference type="Proteomes" id="UP000823561"/>
    </source>
</evidence>
<accession>A0AAV6HBX8</accession>
<sequence>MNVGLEVKPLIISSHATTLATCVVCTPDPPAEVSWDVLSLGAMVTSSEVTANSNDNGTITVTNHLRGVPSSEVNQKKVQCLVRHPTLGRDKVIYIIDIHYPPQSVKITQKDDGYQCAADANPKPVYTWSREGHPLPSGVRAEGNRLYLDFIPELNGLYTCKASNSYGTAEGHHTLYAVTESVTPLSQIMVIIVTTVGDIVIFVTLFRLC</sequence>